<accession>A0AAD6IGK1</accession>
<reference evidence="8" key="2">
    <citation type="submission" date="2023-01" db="EMBL/GenBank/DDBJ databases">
        <authorList>
            <person name="Petersen C."/>
        </authorList>
    </citation>
    <scope>NUCLEOTIDE SEQUENCE</scope>
    <source>
        <strain evidence="8">IBT 15450</strain>
    </source>
</reference>
<gene>
    <name evidence="8" type="ORF">N7460_003712</name>
</gene>
<dbReference type="InterPro" id="IPR005829">
    <property type="entry name" value="Sugar_transporter_CS"/>
</dbReference>
<dbReference type="GO" id="GO:0140115">
    <property type="term" value="P:export across plasma membrane"/>
    <property type="evidence" value="ECO:0007669"/>
    <property type="project" value="UniProtKB-ARBA"/>
</dbReference>
<dbReference type="SUPFAM" id="SSF103473">
    <property type="entry name" value="MFS general substrate transporter"/>
    <property type="match status" value="1"/>
</dbReference>
<evidence type="ECO:0000256" key="6">
    <source>
        <dbReference type="SAM" id="Phobius"/>
    </source>
</evidence>
<evidence type="ECO:0000313" key="9">
    <source>
        <dbReference type="Proteomes" id="UP001219568"/>
    </source>
</evidence>
<feature type="region of interest" description="Disordered" evidence="5">
    <location>
        <begin position="1"/>
        <end position="66"/>
    </location>
</feature>
<evidence type="ECO:0000256" key="1">
    <source>
        <dbReference type="ARBA" id="ARBA00004141"/>
    </source>
</evidence>
<dbReference type="GO" id="GO:0042908">
    <property type="term" value="P:xenobiotic transport"/>
    <property type="evidence" value="ECO:0007669"/>
    <property type="project" value="UniProtKB-ARBA"/>
</dbReference>
<dbReference type="InterPro" id="IPR011701">
    <property type="entry name" value="MFS"/>
</dbReference>
<feature type="transmembrane region" description="Helical" evidence="6">
    <location>
        <begin position="342"/>
        <end position="362"/>
    </location>
</feature>
<feature type="transmembrane region" description="Helical" evidence="6">
    <location>
        <begin position="113"/>
        <end position="132"/>
    </location>
</feature>
<comment type="caution">
    <text evidence="8">The sequence shown here is derived from an EMBL/GenBank/DDBJ whole genome shotgun (WGS) entry which is preliminary data.</text>
</comment>
<feature type="transmembrane region" description="Helical" evidence="6">
    <location>
        <begin position="230"/>
        <end position="251"/>
    </location>
</feature>
<dbReference type="InterPro" id="IPR036259">
    <property type="entry name" value="MFS_trans_sf"/>
</dbReference>
<feature type="transmembrane region" description="Helical" evidence="6">
    <location>
        <begin position="476"/>
        <end position="495"/>
    </location>
</feature>
<dbReference type="GO" id="GO:0016020">
    <property type="term" value="C:membrane"/>
    <property type="evidence" value="ECO:0007669"/>
    <property type="project" value="UniProtKB-SubCell"/>
</dbReference>
<dbReference type="EMBL" id="JAQJZL010000003">
    <property type="protein sequence ID" value="KAJ6047565.1"/>
    <property type="molecule type" value="Genomic_DNA"/>
</dbReference>
<keyword evidence="4 6" id="KW-0472">Membrane</keyword>
<sequence>METPQKESDSIYSTANDEDSVTHQTPDIEKQPSNTETTSPATEQYPETDLSRGIVGWDGQDDPNNPQNFSTGKKWALLALISAMTLISPLASSMFSPAITYMAAEFKETDETILSFSVSIYLLGYTFGPLLLAPLSEVYGRRIVLSGANWFFVVWQIGCALAQNIETLIVCRLFAGIGGSGCLTLGAGVIADLFPREKRGMATSIWAMGPLIGPVVGPIAGGFLGEEVGWRWVFWLLLIAGGVLAFGDISFRFDSVEKDKLAKELGRTDLRSAYDLDEEPAPVTEVLVRSFKRPVLLFCKSPIVFLLSTYMSLIYGLLYLFFTTISEVFTSQYGFSVGLSGLAYLGIGIGFMSGLMVIALTNDKVMIKLTARNGGKFEPEMRLPMMTFFACVLPISFFWYGWTADKQVFWIVPIIGMFPFGFGMMGVYMPIQTYVIDCYPAYAASANATLTATRSLLGALLPLAGPAMFDALGLGWGNSLLGFVALAFVPVPIIFTKYGKNIRERWPVNLDGKKT</sequence>
<dbReference type="InterPro" id="IPR020846">
    <property type="entry name" value="MFS_dom"/>
</dbReference>
<feature type="transmembrane region" description="Helical" evidence="6">
    <location>
        <begin position="169"/>
        <end position="193"/>
    </location>
</feature>
<dbReference type="Gene3D" id="1.20.1250.20">
    <property type="entry name" value="MFS general substrate transporter like domains"/>
    <property type="match status" value="1"/>
</dbReference>
<keyword evidence="3 6" id="KW-1133">Transmembrane helix</keyword>
<evidence type="ECO:0000256" key="5">
    <source>
        <dbReference type="SAM" id="MobiDB-lite"/>
    </source>
</evidence>
<feature type="transmembrane region" description="Helical" evidence="6">
    <location>
        <begin position="75"/>
        <end position="101"/>
    </location>
</feature>
<proteinExistence type="predicted"/>
<protein>
    <recommendedName>
        <fullName evidence="7">Major facilitator superfamily (MFS) profile domain-containing protein</fullName>
    </recommendedName>
</protein>
<reference evidence="8" key="1">
    <citation type="journal article" date="2023" name="IMA Fungus">
        <title>Comparative genomic study of the Penicillium genus elucidates a diverse pangenome and 15 lateral gene transfer events.</title>
        <authorList>
            <person name="Petersen C."/>
            <person name="Sorensen T."/>
            <person name="Nielsen M.R."/>
            <person name="Sondergaard T.E."/>
            <person name="Sorensen J.L."/>
            <person name="Fitzpatrick D.A."/>
            <person name="Frisvad J.C."/>
            <person name="Nielsen K.L."/>
        </authorList>
    </citation>
    <scope>NUCLEOTIDE SEQUENCE</scope>
    <source>
        <strain evidence="8">IBT 15450</strain>
    </source>
</reference>
<dbReference type="PROSITE" id="PS00216">
    <property type="entry name" value="SUGAR_TRANSPORT_1"/>
    <property type="match status" value="1"/>
</dbReference>
<feature type="transmembrane region" description="Helical" evidence="6">
    <location>
        <begin position="441"/>
        <end position="464"/>
    </location>
</feature>
<comment type="subcellular location">
    <subcellularLocation>
        <location evidence="1">Membrane</location>
        <topology evidence="1">Multi-pass membrane protein</topology>
    </subcellularLocation>
</comment>
<feature type="transmembrane region" description="Helical" evidence="6">
    <location>
        <begin position="303"/>
        <end position="322"/>
    </location>
</feature>
<dbReference type="GO" id="GO:0022857">
    <property type="term" value="F:transmembrane transporter activity"/>
    <property type="evidence" value="ECO:0007669"/>
    <property type="project" value="InterPro"/>
</dbReference>
<feature type="domain" description="Major facilitator superfamily (MFS) profile" evidence="7">
    <location>
        <begin position="77"/>
        <end position="502"/>
    </location>
</feature>
<feature type="compositionally biased region" description="Polar residues" evidence="5">
    <location>
        <begin position="31"/>
        <end position="42"/>
    </location>
</feature>
<organism evidence="8 9">
    <name type="scientific">Penicillium canescens</name>
    <dbReference type="NCBI Taxonomy" id="5083"/>
    <lineage>
        <taxon>Eukaryota</taxon>
        <taxon>Fungi</taxon>
        <taxon>Dikarya</taxon>
        <taxon>Ascomycota</taxon>
        <taxon>Pezizomycotina</taxon>
        <taxon>Eurotiomycetes</taxon>
        <taxon>Eurotiomycetidae</taxon>
        <taxon>Eurotiales</taxon>
        <taxon>Aspergillaceae</taxon>
        <taxon>Penicillium</taxon>
    </lineage>
</organism>
<feature type="transmembrane region" description="Helical" evidence="6">
    <location>
        <begin position="144"/>
        <end position="163"/>
    </location>
</feature>
<dbReference type="AlphaFoldDB" id="A0AAD6IGK1"/>
<keyword evidence="9" id="KW-1185">Reference proteome</keyword>
<evidence type="ECO:0000313" key="8">
    <source>
        <dbReference type="EMBL" id="KAJ6047565.1"/>
    </source>
</evidence>
<evidence type="ECO:0000256" key="3">
    <source>
        <dbReference type="ARBA" id="ARBA00022989"/>
    </source>
</evidence>
<dbReference type="FunFam" id="1.20.1250.20:FF:000460">
    <property type="entry name" value="MFS multidrug transporter, putative"/>
    <property type="match status" value="1"/>
</dbReference>
<evidence type="ECO:0000256" key="4">
    <source>
        <dbReference type="ARBA" id="ARBA00023136"/>
    </source>
</evidence>
<dbReference type="PROSITE" id="PS50850">
    <property type="entry name" value="MFS"/>
    <property type="match status" value="1"/>
</dbReference>
<dbReference type="PANTHER" id="PTHR23502">
    <property type="entry name" value="MAJOR FACILITATOR SUPERFAMILY"/>
    <property type="match status" value="1"/>
</dbReference>
<dbReference type="PANTHER" id="PTHR23502:SF33">
    <property type="entry name" value="MAJOR FACILITATOR SUPERFAMILY (MFS) PROFILE DOMAIN-CONTAINING PROTEIN-RELATED"/>
    <property type="match status" value="1"/>
</dbReference>
<dbReference type="Proteomes" id="UP001219568">
    <property type="component" value="Unassembled WGS sequence"/>
</dbReference>
<name>A0AAD6IGK1_PENCN</name>
<feature type="transmembrane region" description="Helical" evidence="6">
    <location>
        <begin position="383"/>
        <end position="402"/>
    </location>
</feature>
<dbReference type="CDD" id="cd17323">
    <property type="entry name" value="MFS_Tpo1_MDR_like"/>
    <property type="match status" value="1"/>
</dbReference>
<feature type="transmembrane region" description="Helical" evidence="6">
    <location>
        <begin position="408"/>
        <end position="429"/>
    </location>
</feature>
<evidence type="ECO:0000259" key="7">
    <source>
        <dbReference type="PROSITE" id="PS50850"/>
    </source>
</evidence>
<dbReference type="Pfam" id="PF07690">
    <property type="entry name" value="MFS_1"/>
    <property type="match status" value="1"/>
</dbReference>
<keyword evidence="2 6" id="KW-0812">Transmembrane</keyword>
<feature type="transmembrane region" description="Helical" evidence="6">
    <location>
        <begin position="205"/>
        <end position="224"/>
    </location>
</feature>
<evidence type="ECO:0000256" key="2">
    <source>
        <dbReference type="ARBA" id="ARBA00022692"/>
    </source>
</evidence>